<dbReference type="SUPFAM" id="SSF52058">
    <property type="entry name" value="L domain-like"/>
    <property type="match status" value="6"/>
</dbReference>
<dbReference type="FunFam" id="3.80.10.10:FF:001164">
    <property type="entry name" value="GH01279p"/>
    <property type="match status" value="2"/>
</dbReference>
<evidence type="ECO:0000256" key="12">
    <source>
        <dbReference type="SAM" id="SignalP"/>
    </source>
</evidence>
<evidence type="ECO:0000313" key="14">
    <source>
        <dbReference type="RefSeq" id="XP_028144503.1"/>
    </source>
</evidence>
<gene>
    <name evidence="14" type="primary">LOC114338117</name>
</gene>
<feature type="chain" id="PRO_5028454992" evidence="12">
    <location>
        <begin position="33"/>
        <end position="2163"/>
    </location>
</feature>
<evidence type="ECO:0000256" key="11">
    <source>
        <dbReference type="SAM" id="Phobius"/>
    </source>
</evidence>
<organism evidence="14">
    <name type="scientific">Diabrotica virgifera virgifera</name>
    <name type="common">western corn rootworm</name>
    <dbReference type="NCBI Taxonomy" id="50390"/>
    <lineage>
        <taxon>Eukaryota</taxon>
        <taxon>Metazoa</taxon>
        <taxon>Ecdysozoa</taxon>
        <taxon>Arthropoda</taxon>
        <taxon>Hexapoda</taxon>
        <taxon>Insecta</taxon>
        <taxon>Pterygota</taxon>
        <taxon>Neoptera</taxon>
        <taxon>Endopterygota</taxon>
        <taxon>Coleoptera</taxon>
        <taxon>Polyphaga</taxon>
        <taxon>Cucujiformia</taxon>
        <taxon>Chrysomeloidea</taxon>
        <taxon>Chrysomelidae</taxon>
        <taxon>Galerucinae</taxon>
        <taxon>Diabroticina</taxon>
        <taxon>Diabroticites</taxon>
        <taxon>Diabrotica</taxon>
    </lineage>
</organism>
<comment type="subcellular location">
    <subcellularLocation>
        <location evidence="1">Membrane</location>
        <topology evidence="1">Single-pass type I membrane protein</topology>
    </subcellularLocation>
</comment>
<evidence type="ECO:0000259" key="13">
    <source>
        <dbReference type="PROSITE" id="PS50104"/>
    </source>
</evidence>
<dbReference type="InterPro" id="IPR000372">
    <property type="entry name" value="LRRNT"/>
</dbReference>
<evidence type="ECO:0000256" key="1">
    <source>
        <dbReference type="ARBA" id="ARBA00004479"/>
    </source>
</evidence>
<dbReference type="InterPro" id="IPR000157">
    <property type="entry name" value="TIR_dom"/>
</dbReference>
<comment type="similarity">
    <text evidence="2">Belongs to the Toll-like receptor family.</text>
</comment>
<name>A0A6P7GH88_DIAVI</name>
<dbReference type="PRINTS" id="PR00019">
    <property type="entry name" value="LEURICHRPT"/>
</dbReference>
<dbReference type="Gene3D" id="3.80.10.10">
    <property type="entry name" value="Ribonuclease Inhibitor"/>
    <property type="match status" value="10"/>
</dbReference>
<keyword evidence="9" id="KW-0675">Receptor</keyword>
<dbReference type="PROSITE" id="PS50104">
    <property type="entry name" value="TIR"/>
    <property type="match status" value="2"/>
</dbReference>
<sequence length="2163" mass="249443">MVPIFIEVRTKIKMVPLTIVLLMLGTFLRVKGDQCEDVDRTKCVCYPGTDYEYQCPPASPESYLIHAQPREYLHIDCYGIKNFDVDRLPNYVAGNTTYIRMRYCPWPEENFQALLEKFGITFVKSLYFDELFLPNSSEPIVSKSTFQGLTHLRVLTLARVSNKLADDLLTDLPELAEFYLESSKAIKELPDFYIPSTVKILHLVKNQFTKVPKNVFQNLTGLRQLHLWRNNITSITRDDFKVLKQLGSLELSINSISDIEEDCFADLTELKTINLGHNKLSNLHPSIFKYNTKLASIRLEHNPFLILPERIFAGFPDLSNISIRNTGTAILTEDIFANSSQITVLGLHENKLQELSPNVFKGLKKLKTLDLSKNQIKSLPDSLFSDSLALDMLNLDFNGITKISNELFSTTKNLSTLTIRHNNLNYIETRAFVQLDQLRTLDLSYNQLTLVYIPGQSPIPALLSLESLILRNNQIKDFPDLGHLQYLQNVDVSFNQLQILRIEDLVVNTRQSLGFVDLQNNKIQEVDFGTLNITMSNTELQYKLIERFSPNNKYLQMKVDLRKNPILCDCSVYNLVRYYQNDMYPAVRSRIDLNINGIVCDKSTLFQDVLVTHLKPDDISCEVSSISCPKKCFCLWHYHSDSVHVNCSNRNLTQFPTLTIRDNKIKLDLDGNYIEGGLNSSMGYEKLNLQHNSLTHIDSELFKIINSTKSLNKLELAYNPWSCGCSAFDLQLFLQNRYTIVNSTDVFCQKEKQYLVKKADLCKTSSALILSIVFPIVAFLILTIVTLVLYIYYRQEVKVWLYAKNICLWFVTEEELDEDKEYDVFLSYAHQDEEFVLHNLLPVLQPLRTCIHIRDWKPGETILTNVEYSVMNSRRTLVVLSNNFLDSVWGIQEFKTAHTQAIKEGRARVIVVKYGELDKSRLDVDIGAYLNTNTYVEWGKPWFWNKLNYALPHRRENGFCKSNQKHASIMLKIDDKFVLTNPPVNHAESTPPVITLDPAVLKNHPLNFQKDIAEFYVEFEENAKEIGLAVNVDQTQALIHAKKQQNLQNLTIDVRNMEVVKQLTYLDVQITEDVIEEEEIRQRIMLAIKAYFSLSQVFGSKGIVREIKMVPLTIVVLMLGAFIRVRGDQCEDVDRSKCICYLETADYEYKCPPSSQNYLIHAKPDDYLQIDCYDVKKFDTERLPNYVAGNTTDIRIRSCPWPEGNFQALLKKFGITVVDTLYFDELFLPPNSSAHIVSKDIFKGLTHLRVLTLDHVSNKLADDLLADLPELSEFFLKRSNGTKELPNFYIPSSVEKLHIVDNQFTKVPKNVFENLTGLTQLHLWRNNITRIRRDDFKVLKRLGSLELSINSISDIEEDSFADLTELKTINLGYNKLHNLHPLIFKHNTKLTSIRLEHNPFLILPERIFAGFPELFYIRITDTGTVVLNEDIFENSSQITELHIDENKIQELSPNVFMGLKELKTLNLSRNQMKSLPDNLFLDLVALDELYLDFNGITNISKELFSRTKELETLSITHNNLKYIDTGAFVQLNQLKTLDLSYNQFIIFDIVDIFDVSISALLSLEKLNLRNNQIRDFPDLGSLQYLQKVDVSFNQLQTLKVEDLVVIPKQSLRFVDLQNNKIGEVDFGILNRTKSNIELQFQYGSSNNIYPQIKVDLRKNPIICDCLVYNLVRYYQNDMDPVVRSRIDLNIDGIVCDKSTLLQDVLVSDLKPDDISCVSTYENIRCPEECFCLWHYRSDSAHVNCSNRNFTQFPTLNITNHKIKLDLDGNYIEGGLNSSMGYDNVTELILSNNRIHDLKWIPMGIEKLNLQHNSLTHIDSELFKIINSTKSLKRLELAYNPWSCGCSAFDLQQFIHNHHTVVNSTDVFCQKEKQYLVKKADLCKISSAFILSVVFPIVAFLVLTIVTLVLYIYYRQELLFCLFYHSLWFCTEDEPDEDKEYDVFLSYAHQDEEFVLHNLLPVLQPLRTCIHIRDWKPGETILRNVEYSVMNSRRTLVVLSNNFLDSVWGIQEFKTAHTQAINEGRARVIVVKYGELDQSRLDVDIKTYLNTNTYVEWGKPWFSQKLNYALPHCRENESCKSNQNNTSIMLKIDDKFLLNNPPVNHAESTAPVITLDPAVLNVQNGSDLHISSSKTPLVVSVFLFVCYLSIFILYFYLVLYQSNK</sequence>
<keyword evidence="7 11" id="KW-1133">Transmembrane helix</keyword>
<evidence type="ECO:0000256" key="9">
    <source>
        <dbReference type="ARBA" id="ARBA00023170"/>
    </source>
</evidence>
<evidence type="ECO:0000256" key="7">
    <source>
        <dbReference type="ARBA" id="ARBA00022989"/>
    </source>
</evidence>
<evidence type="ECO:0000256" key="8">
    <source>
        <dbReference type="ARBA" id="ARBA00023136"/>
    </source>
</evidence>
<accession>A0A6P7GH88</accession>
<dbReference type="FunFam" id="3.80.10.10:FF:000770">
    <property type="entry name" value="Uncharacterized protein"/>
    <property type="match status" value="1"/>
</dbReference>
<dbReference type="SMART" id="SM00082">
    <property type="entry name" value="LRRCT"/>
    <property type="match status" value="4"/>
</dbReference>
<dbReference type="PANTHER" id="PTHR24365:SF541">
    <property type="entry name" value="PROTEIN TOLL-RELATED"/>
    <property type="match status" value="1"/>
</dbReference>
<evidence type="ECO:0000256" key="3">
    <source>
        <dbReference type="ARBA" id="ARBA00022614"/>
    </source>
</evidence>
<dbReference type="SMART" id="SM00013">
    <property type="entry name" value="LRRNT"/>
    <property type="match status" value="2"/>
</dbReference>
<dbReference type="SMART" id="SM00365">
    <property type="entry name" value="LRR_SD22"/>
    <property type="match status" value="11"/>
</dbReference>
<dbReference type="InterPro" id="IPR000483">
    <property type="entry name" value="Cys-rich_flank_reg_C"/>
</dbReference>
<dbReference type="GO" id="GO:0007165">
    <property type="term" value="P:signal transduction"/>
    <property type="evidence" value="ECO:0007669"/>
    <property type="project" value="InterPro"/>
</dbReference>
<protein>
    <submittedName>
        <fullName evidence="14">Uncharacterized protein LOC114338117</fullName>
    </submittedName>
</protein>
<reference evidence="14" key="1">
    <citation type="submission" date="2025-08" db="UniProtKB">
        <authorList>
            <consortium name="RefSeq"/>
        </authorList>
    </citation>
    <scope>IDENTIFICATION</scope>
    <source>
        <tissue evidence="14">Whole insect</tissue>
    </source>
</reference>
<feature type="signal peptide" evidence="12">
    <location>
        <begin position="1"/>
        <end position="32"/>
    </location>
</feature>
<keyword evidence="5 12" id="KW-0732">Signal</keyword>
<feature type="domain" description="TIR" evidence="13">
    <location>
        <begin position="820"/>
        <end position="951"/>
    </location>
</feature>
<dbReference type="SUPFAM" id="SSF52200">
    <property type="entry name" value="Toll/Interleukin receptor TIR domain"/>
    <property type="match status" value="2"/>
</dbReference>
<feature type="domain" description="TIR" evidence="13">
    <location>
        <begin position="1938"/>
        <end position="2069"/>
    </location>
</feature>
<dbReference type="InterPro" id="IPR003591">
    <property type="entry name" value="Leu-rich_rpt_typical-subtyp"/>
</dbReference>
<feature type="transmembrane region" description="Helical" evidence="11">
    <location>
        <begin position="2136"/>
        <end position="2158"/>
    </location>
</feature>
<dbReference type="RefSeq" id="XP_028144503.1">
    <property type="nucleotide sequence ID" value="XM_028288702.1"/>
</dbReference>
<dbReference type="InParanoid" id="A0A6P7GH88"/>
<dbReference type="GO" id="GO:0038023">
    <property type="term" value="F:signaling receptor activity"/>
    <property type="evidence" value="ECO:0007669"/>
    <property type="project" value="TreeGrafter"/>
</dbReference>
<dbReference type="Pfam" id="PF00560">
    <property type="entry name" value="LRR_1"/>
    <property type="match status" value="1"/>
</dbReference>
<dbReference type="Pfam" id="PF01582">
    <property type="entry name" value="TIR"/>
    <property type="match status" value="2"/>
</dbReference>
<evidence type="ECO:0000256" key="4">
    <source>
        <dbReference type="ARBA" id="ARBA00022692"/>
    </source>
</evidence>
<dbReference type="PRINTS" id="PR01537">
    <property type="entry name" value="INTRLKN1R1F"/>
</dbReference>
<keyword evidence="10" id="KW-0325">Glycoprotein</keyword>
<dbReference type="InterPro" id="IPR035897">
    <property type="entry name" value="Toll_tir_struct_dom_sf"/>
</dbReference>
<dbReference type="InterPro" id="IPR026906">
    <property type="entry name" value="LRR_5"/>
</dbReference>
<dbReference type="PANTHER" id="PTHR24365">
    <property type="entry name" value="TOLL-LIKE RECEPTOR"/>
    <property type="match status" value="1"/>
</dbReference>
<dbReference type="InterPro" id="IPR001611">
    <property type="entry name" value="Leu-rich_rpt"/>
</dbReference>
<evidence type="ECO:0000256" key="6">
    <source>
        <dbReference type="ARBA" id="ARBA00022737"/>
    </source>
</evidence>
<dbReference type="Pfam" id="PF13855">
    <property type="entry name" value="LRR_8"/>
    <property type="match status" value="4"/>
</dbReference>
<dbReference type="PROSITE" id="PS51450">
    <property type="entry name" value="LRR"/>
    <property type="match status" value="5"/>
</dbReference>
<feature type="transmembrane region" description="Helical" evidence="11">
    <location>
        <begin position="767"/>
        <end position="793"/>
    </location>
</feature>
<dbReference type="SMART" id="SM00255">
    <property type="entry name" value="TIR"/>
    <property type="match status" value="2"/>
</dbReference>
<keyword evidence="8 11" id="KW-0472">Membrane</keyword>
<dbReference type="OrthoDB" id="1421090at2759"/>
<evidence type="ECO:0000256" key="5">
    <source>
        <dbReference type="ARBA" id="ARBA00022729"/>
    </source>
</evidence>
<evidence type="ECO:0000256" key="2">
    <source>
        <dbReference type="ARBA" id="ARBA00009634"/>
    </source>
</evidence>
<dbReference type="Pfam" id="PF13306">
    <property type="entry name" value="LRR_5"/>
    <property type="match status" value="2"/>
</dbReference>
<evidence type="ECO:0000256" key="10">
    <source>
        <dbReference type="ARBA" id="ARBA00023180"/>
    </source>
</evidence>
<dbReference type="GO" id="GO:0005886">
    <property type="term" value="C:plasma membrane"/>
    <property type="evidence" value="ECO:0007669"/>
    <property type="project" value="TreeGrafter"/>
</dbReference>
<keyword evidence="6" id="KW-0677">Repeat</keyword>
<dbReference type="SMART" id="SM00364">
    <property type="entry name" value="LRR_BAC"/>
    <property type="match status" value="9"/>
</dbReference>
<feature type="transmembrane region" description="Helical" evidence="11">
    <location>
        <begin position="1109"/>
        <end position="1127"/>
    </location>
</feature>
<feature type="transmembrane region" description="Helical" evidence="11">
    <location>
        <begin position="1887"/>
        <end position="1913"/>
    </location>
</feature>
<proteinExistence type="inferred from homology"/>
<dbReference type="InterPro" id="IPR032675">
    <property type="entry name" value="LRR_dom_sf"/>
</dbReference>
<keyword evidence="4 11" id="KW-0812">Transmembrane</keyword>
<dbReference type="SMART" id="SM00369">
    <property type="entry name" value="LRR_TYP"/>
    <property type="match status" value="24"/>
</dbReference>
<keyword evidence="3" id="KW-0433">Leucine-rich repeat</keyword>
<dbReference type="Gene3D" id="3.40.50.10140">
    <property type="entry name" value="Toll/interleukin-1 receptor homology (TIR) domain"/>
    <property type="match status" value="2"/>
</dbReference>